<organism evidence="2 4">
    <name type="scientific">Clostridium coskatii</name>
    <dbReference type="NCBI Taxonomy" id="1705578"/>
    <lineage>
        <taxon>Bacteria</taxon>
        <taxon>Bacillati</taxon>
        <taxon>Bacillota</taxon>
        <taxon>Clostridia</taxon>
        <taxon>Eubacteriales</taxon>
        <taxon>Clostridiaceae</taxon>
        <taxon>Clostridium</taxon>
    </lineage>
</organism>
<dbReference type="EMBL" id="LITQ01000031">
    <property type="protein sequence ID" value="OAA90150.1"/>
    <property type="molecule type" value="Genomic_DNA"/>
</dbReference>
<dbReference type="RefSeq" id="WP_063602077.1">
    <property type="nucleotide sequence ID" value="NZ_LITQ01000031.1"/>
</dbReference>
<name>A0A168R7H7_9CLOT</name>
<dbReference type="EMBL" id="LROR01000082">
    <property type="protein sequence ID" value="OBR91072.1"/>
    <property type="molecule type" value="Genomic_DNA"/>
</dbReference>
<proteinExistence type="predicted"/>
<reference evidence="3 5" key="2">
    <citation type="journal article" date="2016" name="Front. Microbiol.">
        <title>Industrial Acetogenic Biocatalysts: A Comparative Metabolic and Genomic Analysis.</title>
        <authorList>
            <person name="Bengelsdorf F."/>
            <person name="Poehlein A."/>
            <person name="Sonja S."/>
            <person name="Erz C."/>
            <person name="Hummel T."/>
            <person name="Hoffmeister S."/>
            <person name="Daniel R."/>
            <person name="Durre P."/>
        </authorList>
    </citation>
    <scope>NUCLEOTIDE SEQUENCE [LARGE SCALE GENOMIC DNA]</scope>
    <source>
        <strain evidence="3 5">PTA-10522</strain>
    </source>
</reference>
<dbReference type="AlphaFoldDB" id="A0A168R7H7"/>
<sequence length="140" mass="16004">MKLDKENYSLQEVQEILKEYDTKMAEFETRIKEADAQAKDMDNQTKQLETLTKSNLENSIKVEMLKNGLSEDMFDLVADSKDVDTASKKINKILDIKKKSDINNSYKPSEHTAEQTAYAEAQKNGDVGAMLRTKMSKLFK</sequence>
<dbReference type="PATRIC" id="fig|1705578.3.peg.2373"/>
<evidence type="ECO:0000256" key="1">
    <source>
        <dbReference type="SAM" id="Coils"/>
    </source>
</evidence>
<protein>
    <recommendedName>
        <fullName evidence="6">Phage minor structural protein GP20</fullName>
    </recommendedName>
</protein>
<comment type="caution">
    <text evidence="2">The sequence shown here is derived from an EMBL/GenBank/DDBJ whole genome shotgun (WGS) entry which is preliminary data.</text>
</comment>
<evidence type="ECO:0000313" key="4">
    <source>
        <dbReference type="Proteomes" id="UP000077384"/>
    </source>
</evidence>
<evidence type="ECO:0000313" key="5">
    <source>
        <dbReference type="Proteomes" id="UP000093694"/>
    </source>
</evidence>
<gene>
    <name evidence="3" type="ORF">CLCOS_36500</name>
    <name evidence="2" type="ORF">WX73_02114</name>
</gene>
<evidence type="ECO:0000313" key="2">
    <source>
        <dbReference type="EMBL" id="OAA90150.1"/>
    </source>
</evidence>
<keyword evidence="1" id="KW-0175">Coiled coil</keyword>
<feature type="coiled-coil region" evidence="1">
    <location>
        <begin position="10"/>
        <end position="51"/>
    </location>
</feature>
<reference evidence="2 4" key="1">
    <citation type="journal article" date="2015" name="Biotechnol. Bioeng.">
        <title>Genome sequence and phenotypic characterization of Caulobacter segnis.</title>
        <authorList>
            <person name="Patel S."/>
            <person name="Fletcher B."/>
            <person name="Scott D.C."/>
            <person name="Ely B."/>
        </authorList>
    </citation>
    <scope>NUCLEOTIDE SEQUENCE [LARGE SCALE GENOMIC DNA]</scope>
    <source>
        <strain evidence="2 4">PS02</strain>
    </source>
</reference>
<accession>A0A168R7H7</accession>
<dbReference type="Proteomes" id="UP000093694">
    <property type="component" value="Unassembled WGS sequence"/>
</dbReference>
<evidence type="ECO:0000313" key="3">
    <source>
        <dbReference type="EMBL" id="OBR91072.1"/>
    </source>
</evidence>
<keyword evidence="5" id="KW-1185">Reference proteome</keyword>
<dbReference type="Proteomes" id="UP000077384">
    <property type="component" value="Unassembled WGS sequence"/>
</dbReference>
<evidence type="ECO:0008006" key="6">
    <source>
        <dbReference type="Google" id="ProtNLM"/>
    </source>
</evidence>